<name>A0ABS9KWB6_9BACT</name>
<reference evidence="2" key="1">
    <citation type="submission" date="2022-01" db="EMBL/GenBank/DDBJ databases">
        <authorList>
            <person name="Jo J.-H."/>
            <person name="Im W.-T."/>
        </authorList>
    </citation>
    <scope>NUCLEOTIDE SEQUENCE</scope>
    <source>
        <strain evidence="2">NA20</strain>
    </source>
</reference>
<evidence type="ECO:0000313" key="3">
    <source>
        <dbReference type="Proteomes" id="UP001165367"/>
    </source>
</evidence>
<gene>
    <name evidence="2" type="ORF">LZZ85_20085</name>
</gene>
<protein>
    <submittedName>
        <fullName evidence="2">Class I SAM-dependent methyltransferase</fullName>
    </submittedName>
</protein>
<dbReference type="GO" id="GO:0008168">
    <property type="term" value="F:methyltransferase activity"/>
    <property type="evidence" value="ECO:0007669"/>
    <property type="project" value="UniProtKB-KW"/>
</dbReference>
<dbReference type="InterPro" id="IPR025714">
    <property type="entry name" value="Methyltranfer_dom"/>
</dbReference>
<dbReference type="CDD" id="cd02440">
    <property type="entry name" value="AdoMet_MTases"/>
    <property type="match status" value="1"/>
</dbReference>
<organism evidence="2 3">
    <name type="scientific">Terrimonas ginsenosidimutans</name>
    <dbReference type="NCBI Taxonomy" id="2908004"/>
    <lineage>
        <taxon>Bacteria</taxon>
        <taxon>Pseudomonadati</taxon>
        <taxon>Bacteroidota</taxon>
        <taxon>Chitinophagia</taxon>
        <taxon>Chitinophagales</taxon>
        <taxon>Chitinophagaceae</taxon>
        <taxon>Terrimonas</taxon>
    </lineage>
</organism>
<feature type="domain" description="Methyltransferase" evidence="1">
    <location>
        <begin position="25"/>
        <end position="126"/>
    </location>
</feature>
<accession>A0ABS9KWB6</accession>
<dbReference type="EMBL" id="JAKLTR010000014">
    <property type="protein sequence ID" value="MCG2616610.1"/>
    <property type="molecule type" value="Genomic_DNA"/>
</dbReference>
<comment type="caution">
    <text evidence="2">The sequence shown here is derived from an EMBL/GenBank/DDBJ whole genome shotgun (WGS) entry which is preliminary data.</text>
</comment>
<dbReference type="Proteomes" id="UP001165367">
    <property type="component" value="Unassembled WGS sequence"/>
</dbReference>
<evidence type="ECO:0000313" key="2">
    <source>
        <dbReference type="EMBL" id="MCG2616610.1"/>
    </source>
</evidence>
<dbReference type="SUPFAM" id="SSF53335">
    <property type="entry name" value="S-adenosyl-L-methionine-dependent methyltransferases"/>
    <property type="match status" value="1"/>
</dbReference>
<proteinExistence type="predicted"/>
<sequence>MQPSEAISMLEPAGWISNTPQTWADLGCGKGIFSLALASLLPPKSNIYSIDRDADSLQFLPQEYHGVKIETIQQDFTTLPPLPPLDGIIMANALHYIRNRDSFAQVLTPALKENARLIIVEYDTDTANRWVPFPVNFNALEKWAGLAGFRNVRRLKERASIYQRSKMYSAVMDVGFVK</sequence>
<keyword evidence="3" id="KW-1185">Reference proteome</keyword>
<evidence type="ECO:0000259" key="1">
    <source>
        <dbReference type="Pfam" id="PF13847"/>
    </source>
</evidence>
<dbReference type="InterPro" id="IPR029063">
    <property type="entry name" value="SAM-dependent_MTases_sf"/>
</dbReference>
<dbReference type="Pfam" id="PF13847">
    <property type="entry name" value="Methyltransf_31"/>
    <property type="match status" value="1"/>
</dbReference>
<dbReference type="RefSeq" id="WP_237875148.1">
    <property type="nucleotide sequence ID" value="NZ_JAKLTR010000014.1"/>
</dbReference>
<dbReference type="GO" id="GO:0032259">
    <property type="term" value="P:methylation"/>
    <property type="evidence" value="ECO:0007669"/>
    <property type="project" value="UniProtKB-KW"/>
</dbReference>
<keyword evidence="2" id="KW-0808">Transferase</keyword>
<keyword evidence="2" id="KW-0489">Methyltransferase</keyword>
<dbReference type="Gene3D" id="3.40.50.150">
    <property type="entry name" value="Vaccinia Virus protein VP39"/>
    <property type="match status" value="1"/>
</dbReference>
<dbReference type="PANTHER" id="PTHR43861">
    <property type="entry name" value="TRANS-ACONITATE 2-METHYLTRANSFERASE-RELATED"/>
    <property type="match status" value="1"/>
</dbReference>